<evidence type="ECO:0008006" key="7">
    <source>
        <dbReference type="Google" id="ProtNLM"/>
    </source>
</evidence>
<protein>
    <recommendedName>
        <fullName evidence="7">NHL repeat-containing protein</fullName>
    </recommendedName>
</protein>
<keyword evidence="6" id="KW-1185">Reference proteome</keyword>
<keyword evidence="3" id="KW-1003">Cell membrane</keyword>
<dbReference type="SUPFAM" id="SSF101898">
    <property type="entry name" value="NHL repeat"/>
    <property type="match status" value="1"/>
</dbReference>
<evidence type="ECO:0000313" key="5">
    <source>
        <dbReference type="EMBL" id="GAA4467509.1"/>
    </source>
</evidence>
<organism evidence="5 6">
    <name type="scientific">Nibrella saemangeumensis</name>
    <dbReference type="NCBI Taxonomy" id="1084526"/>
    <lineage>
        <taxon>Bacteria</taxon>
        <taxon>Pseudomonadati</taxon>
        <taxon>Bacteroidota</taxon>
        <taxon>Cytophagia</taxon>
        <taxon>Cytophagales</taxon>
        <taxon>Spirosomataceae</taxon>
        <taxon>Nibrella</taxon>
    </lineage>
</organism>
<keyword evidence="4" id="KW-0472">Membrane</keyword>
<comment type="similarity">
    <text evidence="2">Belongs to the YjiK family.</text>
</comment>
<reference evidence="6" key="1">
    <citation type="journal article" date="2019" name="Int. J. Syst. Evol. Microbiol.">
        <title>The Global Catalogue of Microorganisms (GCM) 10K type strain sequencing project: providing services to taxonomists for standard genome sequencing and annotation.</title>
        <authorList>
            <consortium name="The Broad Institute Genomics Platform"/>
            <consortium name="The Broad Institute Genome Sequencing Center for Infectious Disease"/>
            <person name="Wu L."/>
            <person name="Ma J."/>
        </authorList>
    </citation>
    <scope>NUCLEOTIDE SEQUENCE [LARGE SCALE GENOMIC DNA]</scope>
    <source>
        <strain evidence="6">JCM 17927</strain>
    </source>
</reference>
<proteinExistence type="inferred from homology"/>
<sequence length="242" mass="26948">MPYRLTEPDQRYKLPSSLKEISGLAYYKDDQLLCVQDEKAVVYVYDTRRQRVNDEFNFGGYGDFEGVEWVGGEVYVLESDGTLFRFKPGSKKIGRTGTDLPAKTEVEGLGYDSRANRLLLAVKEGVPPAEKRIYSFDLRTKTVYKVWVVAGSRLDEVGIDGRKFKPSGLAVHPISGDWYLLSSTGRQLLVTNAKGELLSSAPLDPEQLRQPEGICFAPNGDLFIASEGDGKAGYILQFGYQP</sequence>
<evidence type="ECO:0000256" key="4">
    <source>
        <dbReference type="ARBA" id="ARBA00023136"/>
    </source>
</evidence>
<dbReference type="EMBL" id="BAABHD010000082">
    <property type="protein sequence ID" value="GAA4467509.1"/>
    <property type="molecule type" value="Genomic_DNA"/>
</dbReference>
<dbReference type="Pfam" id="PF06977">
    <property type="entry name" value="SdiA-regulated"/>
    <property type="match status" value="1"/>
</dbReference>
<evidence type="ECO:0000256" key="2">
    <source>
        <dbReference type="ARBA" id="ARBA00009852"/>
    </source>
</evidence>
<evidence type="ECO:0000256" key="1">
    <source>
        <dbReference type="ARBA" id="ARBA00004236"/>
    </source>
</evidence>
<accession>A0ABP8NLG1</accession>
<dbReference type="InterPro" id="IPR009722">
    <property type="entry name" value="YjiK/CarP"/>
</dbReference>
<comment type="subcellular location">
    <subcellularLocation>
        <location evidence="1">Cell membrane</location>
    </subcellularLocation>
</comment>
<evidence type="ECO:0000313" key="6">
    <source>
        <dbReference type="Proteomes" id="UP001501175"/>
    </source>
</evidence>
<name>A0ABP8NLG1_9BACT</name>
<gene>
    <name evidence="5" type="ORF">GCM10023189_51340</name>
</gene>
<evidence type="ECO:0000256" key="3">
    <source>
        <dbReference type="ARBA" id="ARBA00022475"/>
    </source>
</evidence>
<comment type="caution">
    <text evidence="5">The sequence shown here is derived from an EMBL/GenBank/DDBJ whole genome shotgun (WGS) entry which is preliminary data.</text>
</comment>
<dbReference type="Gene3D" id="2.120.10.30">
    <property type="entry name" value="TolB, C-terminal domain"/>
    <property type="match status" value="1"/>
</dbReference>
<dbReference type="Proteomes" id="UP001501175">
    <property type="component" value="Unassembled WGS sequence"/>
</dbReference>
<dbReference type="InterPro" id="IPR011042">
    <property type="entry name" value="6-blade_b-propeller_TolB-like"/>
</dbReference>